<sequence length="157" mass="17439">MFQTHDHFGGYASAREIGCAHGVLTQRLHRLCDQLLAIDISQTALALTQQRLGTKAGLEFAQMGFPTEAPRGLFDLCVMSEVAYYWDADDLSRAAQWLADHLVPDGRVVLVHYTGETDYPCTADEAVGALQGGTSGQFTTCLAERQETYRLDLWVRR</sequence>
<evidence type="ECO:0000313" key="1">
    <source>
        <dbReference type="EMBL" id="MBB3776224.1"/>
    </source>
</evidence>
<dbReference type="InterPro" id="IPR029063">
    <property type="entry name" value="SAM-dependent_MTases_sf"/>
</dbReference>
<dbReference type="CDD" id="cd02440">
    <property type="entry name" value="AdoMet_MTases"/>
    <property type="match status" value="1"/>
</dbReference>
<dbReference type="GO" id="GO:0008757">
    <property type="term" value="F:S-adenosylmethionine-dependent methyltransferase activity"/>
    <property type="evidence" value="ECO:0007669"/>
    <property type="project" value="InterPro"/>
</dbReference>
<dbReference type="InterPro" id="IPR008715">
    <property type="entry name" value="SAM-MeTfrase_NodS-like"/>
</dbReference>
<dbReference type="Pfam" id="PF05401">
    <property type="entry name" value="NodS"/>
    <property type="match status" value="1"/>
</dbReference>
<dbReference type="AlphaFoldDB" id="A0A6I4UIH8"/>
<dbReference type="Proteomes" id="UP000548685">
    <property type="component" value="Unassembled WGS sequence"/>
</dbReference>
<dbReference type="EMBL" id="WTYB01000002">
    <property type="protein sequence ID" value="MXP38692.1"/>
    <property type="molecule type" value="Genomic_DNA"/>
</dbReference>
<accession>A0A6I4UIH8</accession>
<dbReference type="GO" id="GO:0032259">
    <property type="term" value="P:methylation"/>
    <property type="evidence" value="ECO:0007669"/>
    <property type="project" value="UniProtKB-KW"/>
</dbReference>
<dbReference type="GO" id="GO:0009312">
    <property type="term" value="P:oligosaccharide biosynthetic process"/>
    <property type="evidence" value="ECO:0007669"/>
    <property type="project" value="InterPro"/>
</dbReference>
<organism evidence="2 3">
    <name type="scientific">Erythrobacter ramosus</name>
    <dbReference type="NCBI Taxonomy" id="35811"/>
    <lineage>
        <taxon>Bacteria</taxon>
        <taxon>Pseudomonadati</taxon>
        <taxon>Pseudomonadota</taxon>
        <taxon>Alphaproteobacteria</taxon>
        <taxon>Sphingomonadales</taxon>
        <taxon>Erythrobacteraceae</taxon>
        <taxon>Erythrobacter/Porphyrobacter group</taxon>
        <taxon>Erythrobacter</taxon>
    </lineage>
</organism>
<dbReference type="Proteomes" id="UP000430021">
    <property type="component" value="Unassembled WGS sequence"/>
</dbReference>
<keyword evidence="4" id="KW-1185">Reference proteome</keyword>
<reference evidence="1 4" key="2">
    <citation type="submission" date="2020-08" db="EMBL/GenBank/DDBJ databases">
        <title>Genomic Encyclopedia of Type Strains, Phase IV (KMG-IV): sequencing the most valuable type-strain genomes for metagenomic binning, comparative biology and taxonomic classification.</title>
        <authorList>
            <person name="Goeker M."/>
        </authorList>
    </citation>
    <scope>NUCLEOTIDE SEQUENCE [LARGE SCALE GENOMIC DNA]</scope>
    <source>
        <strain evidence="1 4">DSM 8510</strain>
    </source>
</reference>
<dbReference type="SUPFAM" id="SSF53335">
    <property type="entry name" value="S-adenosyl-L-methionine-dependent methyltransferases"/>
    <property type="match status" value="1"/>
</dbReference>
<protein>
    <submittedName>
        <fullName evidence="2">Methyltransferase domain-containing protein</fullName>
    </submittedName>
    <submittedName>
        <fullName evidence="1">SAM-dependent methyltransferase</fullName>
    </submittedName>
</protein>
<keyword evidence="2" id="KW-0489">Methyltransferase</keyword>
<dbReference type="Gene3D" id="3.40.50.150">
    <property type="entry name" value="Vaccinia Virus protein VP39"/>
    <property type="match status" value="1"/>
</dbReference>
<name>A0A6I4UIH8_9SPHN</name>
<comment type="caution">
    <text evidence="2">The sequence shown here is derived from an EMBL/GenBank/DDBJ whole genome shotgun (WGS) entry which is preliminary data.</text>
</comment>
<dbReference type="RefSeq" id="WP_160760817.1">
    <property type="nucleotide sequence ID" value="NZ_BAAADZ010000010.1"/>
</dbReference>
<evidence type="ECO:0000313" key="2">
    <source>
        <dbReference type="EMBL" id="MXP38692.1"/>
    </source>
</evidence>
<reference evidence="2 3" key="1">
    <citation type="submission" date="2019-12" db="EMBL/GenBank/DDBJ databases">
        <title>Genomic-based taxomic classification of the family Erythrobacteraceae.</title>
        <authorList>
            <person name="Xu L."/>
        </authorList>
    </citation>
    <scope>NUCLEOTIDE SEQUENCE [LARGE SCALE GENOMIC DNA]</scope>
    <source>
        <strain evidence="2 3">JCM 10282</strain>
    </source>
</reference>
<dbReference type="OrthoDB" id="116799at2"/>
<proteinExistence type="predicted"/>
<dbReference type="EMBL" id="JACICE010000002">
    <property type="protein sequence ID" value="MBB3776224.1"/>
    <property type="molecule type" value="Genomic_DNA"/>
</dbReference>
<evidence type="ECO:0000313" key="3">
    <source>
        <dbReference type="Proteomes" id="UP000430021"/>
    </source>
</evidence>
<keyword evidence="2" id="KW-0808">Transferase</keyword>
<gene>
    <name evidence="1" type="ORF">FHS52_002193</name>
    <name evidence="2" type="ORF">GRI59_08725</name>
</gene>
<evidence type="ECO:0000313" key="4">
    <source>
        <dbReference type="Proteomes" id="UP000548685"/>
    </source>
</evidence>